<organism evidence="3 4">
    <name type="scientific">Clostridium botulinum</name>
    <dbReference type="NCBI Taxonomy" id="1491"/>
    <lineage>
        <taxon>Bacteria</taxon>
        <taxon>Bacillati</taxon>
        <taxon>Bacillota</taxon>
        <taxon>Clostridia</taxon>
        <taxon>Eubacteriales</taxon>
        <taxon>Clostridiaceae</taxon>
        <taxon>Clostridium</taxon>
    </lineage>
</organism>
<dbReference type="SUPFAM" id="SSF53474">
    <property type="entry name" value="alpha/beta-Hydrolases"/>
    <property type="match status" value="1"/>
</dbReference>
<dbReference type="Pfam" id="PF00561">
    <property type="entry name" value="Abhydrolase_1"/>
    <property type="match status" value="1"/>
</dbReference>
<sequence length="264" mass="30925">MYLYHKIIKSNKLNAEWVIMVHAIGSNHNNFKKQISEFSENYNLLLLDLRGHGMTKNLLLSDSKEKILEVPAKDIIELMDKLYIEKAHFVGISLGSMVISQIALTNPERIISMVLGGGIVRYVWKGRFLLFLGKLTKKFIPYMFTYTLFAYAVIPNKKHKISRKFFIEEAKKLGTKEFLAWLNIIETFEKTYPIDRIKMISIPKIYIMGEYDHMFLPPVKKYIEKNENTEICILPNCGHICNIDDSYEFNRVAIQFMKNYTVQY</sequence>
<dbReference type="PANTHER" id="PTHR43798">
    <property type="entry name" value="MONOACYLGLYCEROL LIPASE"/>
    <property type="match status" value="1"/>
</dbReference>
<accession>A0A9Q1UY48</accession>
<dbReference type="PRINTS" id="PR00412">
    <property type="entry name" value="EPOXHYDRLASE"/>
</dbReference>
<dbReference type="RefSeq" id="WP_039239611.1">
    <property type="nucleotide sequence ID" value="NZ_LGVP01000074.1"/>
</dbReference>
<dbReference type="InterPro" id="IPR050266">
    <property type="entry name" value="AB_hydrolase_sf"/>
</dbReference>
<keyword evidence="1" id="KW-1133">Transmembrane helix</keyword>
<comment type="caution">
    <text evidence="3">The sequence shown here is derived from an EMBL/GenBank/DDBJ whole genome shotgun (WGS) entry which is preliminary data.</text>
</comment>
<protein>
    <recommendedName>
        <fullName evidence="2">AB hydrolase-1 domain-containing protein</fullName>
    </recommendedName>
</protein>
<feature type="transmembrane region" description="Helical" evidence="1">
    <location>
        <begin position="139"/>
        <end position="154"/>
    </location>
</feature>
<evidence type="ECO:0000313" key="4">
    <source>
        <dbReference type="Proteomes" id="UP000037540"/>
    </source>
</evidence>
<dbReference type="GO" id="GO:0003824">
    <property type="term" value="F:catalytic activity"/>
    <property type="evidence" value="ECO:0007669"/>
    <property type="project" value="InterPro"/>
</dbReference>
<dbReference type="EMBL" id="LGVR01000044">
    <property type="protein sequence ID" value="KOA86825.1"/>
    <property type="molecule type" value="Genomic_DNA"/>
</dbReference>
<gene>
    <name evidence="3" type="ORF">ADU74_08120</name>
</gene>
<dbReference type="InterPro" id="IPR029058">
    <property type="entry name" value="AB_hydrolase_fold"/>
</dbReference>
<evidence type="ECO:0000256" key="1">
    <source>
        <dbReference type="SAM" id="Phobius"/>
    </source>
</evidence>
<name>A0A9Q1UY48_CLOBO</name>
<keyword evidence="1" id="KW-0812">Transmembrane</keyword>
<proteinExistence type="predicted"/>
<feature type="domain" description="AB hydrolase-1" evidence="2">
    <location>
        <begin position="17"/>
        <end position="118"/>
    </location>
</feature>
<dbReference type="InterPro" id="IPR000073">
    <property type="entry name" value="AB_hydrolase_1"/>
</dbReference>
<reference evidence="3 4" key="1">
    <citation type="submission" date="2015-07" db="EMBL/GenBank/DDBJ databases">
        <title>Draft genome sequences of 17 French Clostridium botulinum group III.</title>
        <authorList>
            <person name="Woudstra C."/>
            <person name="Le Marechal C."/>
            <person name="Souillard R."/>
            <person name="Bayon-Auboyer M.-H."/>
            <person name="Dessouter D."/>
            <person name="Fach P."/>
        </authorList>
    </citation>
    <scope>NUCLEOTIDE SEQUENCE [LARGE SCALE GENOMIC DNA]</scope>
    <source>
        <strain evidence="3 4">12LNRI-CD</strain>
    </source>
</reference>
<evidence type="ECO:0000313" key="3">
    <source>
        <dbReference type="EMBL" id="KOA86825.1"/>
    </source>
</evidence>
<dbReference type="InterPro" id="IPR000639">
    <property type="entry name" value="Epox_hydrolase-like"/>
</dbReference>
<dbReference type="Proteomes" id="UP000037540">
    <property type="component" value="Unassembled WGS sequence"/>
</dbReference>
<dbReference type="AlphaFoldDB" id="A0A9Q1UY48"/>
<dbReference type="Gene3D" id="3.40.50.1820">
    <property type="entry name" value="alpha/beta hydrolase"/>
    <property type="match status" value="1"/>
</dbReference>
<evidence type="ECO:0000259" key="2">
    <source>
        <dbReference type="Pfam" id="PF00561"/>
    </source>
</evidence>
<keyword evidence="1" id="KW-0472">Membrane</keyword>